<dbReference type="STRING" id="521003.COLINT_03295"/>
<reference evidence="1 2" key="1">
    <citation type="submission" date="2009-04" db="EMBL/GenBank/DDBJ databases">
        <authorList>
            <person name="Weinstock G."/>
            <person name="Sodergren E."/>
            <person name="Clifton S."/>
            <person name="Fulton L."/>
            <person name="Fulton B."/>
            <person name="Courtney L."/>
            <person name="Fronick C."/>
            <person name="Harrison M."/>
            <person name="Strong C."/>
            <person name="Farmer C."/>
            <person name="Delahaunty K."/>
            <person name="Markovic C."/>
            <person name="Hall O."/>
            <person name="Minx P."/>
            <person name="Tomlinson C."/>
            <person name="Mitreva M."/>
            <person name="Nelson J."/>
            <person name="Hou S."/>
            <person name="Wollam A."/>
            <person name="Pepin K.H."/>
            <person name="Johnson M."/>
            <person name="Bhonagiri V."/>
            <person name="Nash W.E."/>
            <person name="Warren W."/>
            <person name="Chinwalla A."/>
            <person name="Mardis E.R."/>
            <person name="Wilson R.K."/>
        </authorList>
    </citation>
    <scope>NUCLEOTIDE SEQUENCE [LARGE SCALE GENOMIC DNA]</scope>
    <source>
        <strain evidence="1 2">DSM 13280</strain>
    </source>
</reference>
<sequence>MYLAFNSTMFGVLSHRNYQVGLHQLAVKIEYVQCSVVGAVTGVRYPDSARPNG</sequence>
<accession>C4FB45</accession>
<gene>
    <name evidence="1" type="ORF">COLINT_03295</name>
</gene>
<dbReference type="Proteomes" id="UP000003295">
    <property type="component" value="Unassembled WGS sequence"/>
</dbReference>
<dbReference type="HOGENOM" id="CLU_3060473_0_0_11"/>
<evidence type="ECO:0000313" key="2">
    <source>
        <dbReference type="Proteomes" id="UP000003295"/>
    </source>
</evidence>
<evidence type="ECO:0000313" key="1">
    <source>
        <dbReference type="EMBL" id="EEP44045.1"/>
    </source>
</evidence>
<dbReference type="AlphaFoldDB" id="C4FB45"/>
<name>C4FB45_9ACTN</name>
<proteinExistence type="predicted"/>
<protein>
    <submittedName>
        <fullName evidence="1">Uncharacterized protein</fullName>
    </submittedName>
</protein>
<comment type="caution">
    <text evidence="1">The sequence shown here is derived from an EMBL/GenBank/DDBJ whole genome shotgun (WGS) entry which is preliminary data.</text>
</comment>
<dbReference type="EMBL" id="ABXH02000030">
    <property type="protein sequence ID" value="EEP44045.1"/>
    <property type="molecule type" value="Genomic_DNA"/>
</dbReference>
<organism evidence="1 2">
    <name type="scientific">Collinsella intestinalis DSM 13280</name>
    <dbReference type="NCBI Taxonomy" id="521003"/>
    <lineage>
        <taxon>Bacteria</taxon>
        <taxon>Bacillati</taxon>
        <taxon>Actinomycetota</taxon>
        <taxon>Coriobacteriia</taxon>
        <taxon>Coriobacteriales</taxon>
        <taxon>Coriobacteriaceae</taxon>
        <taxon>Collinsella</taxon>
    </lineage>
</organism>